<dbReference type="Gene3D" id="3.40.50.1820">
    <property type="entry name" value="alpha/beta hydrolase"/>
    <property type="match status" value="1"/>
</dbReference>
<dbReference type="AlphaFoldDB" id="A0A5D4UML8"/>
<dbReference type="SUPFAM" id="SSF53474">
    <property type="entry name" value="alpha/beta-Hydrolases"/>
    <property type="match status" value="1"/>
</dbReference>
<proteinExistence type="predicted"/>
<organism evidence="2 3">
    <name type="scientific">Rossellomorea aquimaris</name>
    <dbReference type="NCBI Taxonomy" id="189382"/>
    <lineage>
        <taxon>Bacteria</taxon>
        <taxon>Bacillati</taxon>
        <taxon>Bacillota</taxon>
        <taxon>Bacilli</taxon>
        <taxon>Bacillales</taxon>
        <taxon>Bacillaceae</taxon>
        <taxon>Rossellomorea</taxon>
    </lineage>
</organism>
<comment type="caution">
    <text evidence="2">The sequence shown here is derived from an EMBL/GenBank/DDBJ whole genome shotgun (WGS) entry which is preliminary data.</text>
</comment>
<dbReference type="InterPro" id="IPR029058">
    <property type="entry name" value="AB_hydrolase_fold"/>
</dbReference>
<keyword evidence="2" id="KW-0378">Hydrolase</keyword>
<dbReference type="RefSeq" id="WP_148967806.1">
    <property type="nucleotide sequence ID" value="NZ_JBNIKW010000001.1"/>
</dbReference>
<dbReference type="GO" id="GO:0016787">
    <property type="term" value="F:hydrolase activity"/>
    <property type="evidence" value="ECO:0007669"/>
    <property type="project" value="UniProtKB-KW"/>
</dbReference>
<evidence type="ECO:0000313" key="2">
    <source>
        <dbReference type="EMBL" id="TYS88506.1"/>
    </source>
</evidence>
<dbReference type="Proteomes" id="UP000324269">
    <property type="component" value="Unassembled WGS sequence"/>
</dbReference>
<evidence type="ECO:0000259" key="1">
    <source>
        <dbReference type="Pfam" id="PF01738"/>
    </source>
</evidence>
<reference evidence="2 3" key="1">
    <citation type="submission" date="2019-08" db="EMBL/GenBank/DDBJ databases">
        <title>Bacillus genomes from the desert of Cuatro Cienegas, Coahuila.</title>
        <authorList>
            <person name="Olmedo-Alvarez G."/>
        </authorList>
    </citation>
    <scope>NUCLEOTIDE SEQUENCE [LARGE SCALE GENOMIC DNA]</scope>
    <source>
        <strain evidence="2 3">CH87b_3T</strain>
    </source>
</reference>
<accession>A0A5D4UML8</accession>
<protein>
    <submittedName>
        <fullName evidence="2">Dienelactone hydrolase family protein</fullName>
    </submittedName>
</protein>
<sequence>MIQIHNQSDTLMMVIHEIYGINQHMQGFCERVSRQRFDVICPNFLERNTPFNYSEEKEAYHHFMENVGFTDPLYKIKDILSEVKDEYQRIFIIGFSVGATIAWLCSEGEHINGVVGYYGSRIRNYVEITPKCPTKLFFPQEEQSFNVDELISTLHIKNIDVHKLNGKHGFSNPYSPNYNELSAQKAFSEMIEFIMRH</sequence>
<dbReference type="InterPro" id="IPR051049">
    <property type="entry name" value="Dienelactone_hydrolase-like"/>
</dbReference>
<dbReference type="InterPro" id="IPR002925">
    <property type="entry name" value="Dienelactn_hydro"/>
</dbReference>
<dbReference type="Pfam" id="PF01738">
    <property type="entry name" value="DLH"/>
    <property type="match status" value="1"/>
</dbReference>
<dbReference type="OrthoDB" id="115291at2"/>
<gene>
    <name evidence="2" type="ORF">FZC85_03515</name>
</gene>
<dbReference type="PANTHER" id="PTHR46623:SF6">
    <property type="entry name" value="ALPHA_BETA-HYDROLASES SUPERFAMILY PROTEIN"/>
    <property type="match status" value="1"/>
</dbReference>
<dbReference type="PANTHER" id="PTHR46623">
    <property type="entry name" value="CARBOXYMETHYLENEBUTENOLIDASE-RELATED"/>
    <property type="match status" value="1"/>
</dbReference>
<evidence type="ECO:0000313" key="3">
    <source>
        <dbReference type="Proteomes" id="UP000324269"/>
    </source>
</evidence>
<dbReference type="EMBL" id="VTEZ01000001">
    <property type="protein sequence ID" value="TYS88506.1"/>
    <property type="molecule type" value="Genomic_DNA"/>
</dbReference>
<name>A0A5D4UML8_9BACI</name>
<feature type="domain" description="Dienelactone hydrolase" evidence="1">
    <location>
        <begin position="12"/>
        <end position="195"/>
    </location>
</feature>